<protein>
    <recommendedName>
        <fullName evidence="3">Glutamate-rich WD repeat-containing protein 1</fullName>
    </recommendedName>
</protein>
<dbReference type="InterPro" id="IPR051972">
    <property type="entry name" value="Glutamate-rich_WD_repeat"/>
</dbReference>
<organism evidence="7 8">
    <name type="scientific">Dioszegia hungarica</name>
    <dbReference type="NCBI Taxonomy" id="4972"/>
    <lineage>
        <taxon>Eukaryota</taxon>
        <taxon>Fungi</taxon>
        <taxon>Dikarya</taxon>
        <taxon>Basidiomycota</taxon>
        <taxon>Agaricomycotina</taxon>
        <taxon>Tremellomycetes</taxon>
        <taxon>Tremellales</taxon>
        <taxon>Bulleribasidiaceae</taxon>
        <taxon>Dioszegia</taxon>
    </lineage>
</organism>
<dbReference type="Proteomes" id="UP001164286">
    <property type="component" value="Unassembled WGS sequence"/>
</dbReference>
<keyword evidence="8" id="KW-1185">Reference proteome</keyword>
<accession>A0AA38H2C2</accession>
<dbReference type="PANTHER" id="PTHR45903">
    <property type="entry name" value="GLUTAMATE-RICH WD REPEAT-CONTAINING PROTEIN 1"/>
    <property type="match status" value="1"/>
</dbReference>
<dbReference type="PROSITE" id="PS50294">
    <property type="entry name" value="WD_REPEATS_REGION"/>
    <property type="match status" value="3"/>
</dbReference>
<dbReference type="PRINTS" id="PR00320">
    <property type="entry name" value="GPROTEINBRPT"/>
</dbReference>
<dbReference type="GO" id="GO:0042254">
    <property type="term" value="P:ribosome biogenesis"/>
    <property type="evidence" value="ECO:0007669"/>
    <property type="project" value="TreeGrafter"/>
</dbReference>
<feature type="compositionally biased region" description="Acidic residues" evidence="5">
    <location>
        <begin position="177"/>
        <end position="192"/>
    </location>
</feature>
<gene>
    <name evidence="7" type="ORF">MKK02DRAFT_20271</name>
</gene>
<evidence type="ECO:0000259" key="6">
    <source>
        <dbReference type="Pfam" id="PF12265"/>
    </source>
</evidence>
<dbReference type="InterPro" id="IPR001680">
    <property type="entry name" value="WD40_rpt"/>
</dbReference>
<evidence type="ECO:0000256" key="2">
    <source>
        <dbReference type="ARBA" id="ARBA00022737"/>
    </source>
</evidence>
<feature type="compositionally biased region" description="Acidic residues" evidence="5">
    <location>
        <begin position="27"/>
        <end position="61"/>
    </location>
</feature>
<dbReference type="SUPFAM" id="SSF50978">
    <property type="entry name" value="WD40 repeat-like"/>
    <property type="match status" value="1"/>
</dbReference>
<feature type="domain" description="Histone-binding protein RBBP4-like N-terminal" evidence="6">
    <location>
        <begin position="97"/>
        <end position="165"/>
    </location>
</feature>
<dbReference type="AlphaFoldDB" id="A0AA38H2C2"/>
<dbReference type="EMBL" id="JAKWFO010000014">
    <property type="protein sequence ID" value="KAI9632570.1"/>
    <property type="molecule type" value="Genomic_DNA"/>
</dbReference>
<dbReference type="GO" id="GO:0005730">
    <property type="term" value="C:nucleolus"/>
    <property type="evidence" value="ECO:0007669"/>
    <property type="project" value="TreeGrafter"/>
</dbReference>
<dbReference type="InterPro" id="IPR020472">
    <property type="entry name" value="WD40_PAC1"/>
</dbReference>
<sequence length="499" mass="54660">MPKRTSDAADEPAAKAAPNGREPRVAEEDEGMGEFEDRWEDDIESESGGEEEIGGDEEGEEDGKPALMSWFLTNEVVEEAPPAKQTYLPGTKLGPGEQLVADQSVYLALHSLSYAWPCLSFDILRDNLGEDRSTFPHTAWIVTGTQAGEVPGQGKAKDEVVVMRLGGLSRTQRHDEDDSDAESEDEDETEEDATLDFLTIPHVGSVNRIRAAPVASTAQIPDPYHVATFSETGKVHVFDVRPYIDTLAGPSRPRQKIPVHTITNHGRNEGFALEWGQTGLLTGDLASKIFLTTVTPTGFHTSPNPYMSHTSSIEDLQWSPSESTVFASASADRTVRVWDIRAKNRKSVVSVEAHSQDVNVISWNKGTDYLLVSGGDEGGLKVWDLRMFKDTPTPVADFSWHKAPITSVEWHPTDTSVFAASGSDDQVTLWDLSVEQDEDEEPIASGVNADGTPITVPPQLLFVHQGQKDVKELHWHPQIPGMMITTASDSFNAFKTISV</sequence>
<comment type="caution">
    <text evidence="7">The sequence shown here is derived from an EMBL/GenBank/DDBJ whole genome shotgun (WGS) entry which is preliminary data.</text>
</comment>
<evidence type="ECO:0000256" key="4">
    <source>
        <dbReference type="PROSITE-ProRule" id="PRU00221"/>
    </source>
</evidence>
<dbReference type="InterPro" id="IPR036322">
    <property type="entry name" value="WD40_repeat_dom_sf"/>
</dbReference>
<dbReference type="Pfam" id="PF00400">
    <property type="entry name" value="WD40"/>
    <property type="match status" value="3"/>
</dbReference>
<feature type="repeat" description="WD" evidence="4">
    <location>
        <begin position="306"/>
        <end position="348"/>
    </location>
</feature>
<dbReference type="PROSITE" id="PS50082">
    <property type="entry name" value="WD_REPEATS_2"/>
    <property type="match status" value="3"/>
</dbReference>
<feature type="region of interest" description="Disordered" evidence="5">
    <location>
        <begin position="1"/>
        <end position="63"/>
    </location>
</feature>
<keyword evidence="2" id="KW-0677">Repeat</keyword>
<keyword evidence="1 4" id="KW-0853">WD repeat</keyword>
<feature type="region of interest" description="Disordered" evidence="5">
    <location>
        <begin position="167"/>
        <end position="192"/>
    </location>
</feature>
<feature type="repeat" description="WD" evidence="4">
    <location>
        <begin position="398"/>
        <end position="440"/>
    </location>
</feature>
<evidence type="ECO:0000313" key="7">
    <source>
        <dbReference type="EMBL" id="KAI9632570.1"/>
    </source>
</evidence>
<dbReference type="Gene3D" id="2.130.10.10">
    <property type="entry name" value="YVTN repeat-like/Quinoprotein amine dehydrogenase"/>
    <property type="match status" value="1"/>
</dbReference>
<dbReference type="GeneID" id="77725434"/>
<proteinExistence type="predicted"/>
<evidence type="ECO:0000313" key="8">
    <source>
        <dbReference type="Proteomes" id="UP001164286"/>
    </source>
</evidence>
<dbReference type="InterPro" id="IPR022052">
    <property type="entry name" value="Histone-bd_RBBP4-like_N"/>
</dbReference>
<dbReference type="InterPro" id="IPR015943">
    <property type="entry name" value="WD40/YVTN_repeat-like_dom_sf"/>
</dbReference>
<evidence type="ECO:0000256" key="1">
    <source>
        <dbReference type="ARBA" id="ARBA00022574"/>
    </source>
</evidence>
<evidence type="ECO:0000256" key="3">
    <source>
        <dbReference type="ARBA" id="ARBA00040876"/>
    </source>
</evidence>
<dbReference type="SMART" id="SM00320">
    <property type="entry name" value="WD40"/>
    <property type="match status" value="4"/>
</dbReference>
<name>A0AA38H2C2_9TREE</name>
<evidence type="ECO:0000256" key="5">
    <source>
        <dbReference type="SAM" id="MobiDB-lite"/>
    </source>
</evidence>
<dbReference type="PANTHER" id="PTHR45903:SF1">
    <property type="entry name" value="GLUTAMATE-RICH WD REPEAT-CONTAINING PROTEIN 1"/>
    <property type="match status" value="1"/>
</dbReference>
<dbReference type="Pfam" id="PF12265">
    <property type="entry name" value="CAF1C_H4-bd"/>
    <property type="match status" value="1"/>
</dbReference>
<feature type="repeat" description="WD" evidence="4">
    <location>
        <begin position="351"/>
        <end position="386"/>
    </location>
</feature>
<reference evidence="7" key="1">
    <citation type="journal article" date="2022" name="G3 (Bethesda)">
        <title>High quality genome of the basidiomycete yeast Dioszegia hungarica PDD-24b-2 isolated from cloud water.</title>
        <authorList>
            <person name="Jarrige D."/>
            <person name="Haridas S."/>
            <person name="Bleykasten-Grosshans C."/>
            <person name="Joly M."/>
            <person name="Nadalig T."/>
            <person name="Sancelme M."/>
            <person name="Vuilleumier S."/>
            <person name="Grigoriev I.V."/>
            <person name="Amato P."/>
            <person name="Bringel F."/>
        </authorList>
    </citation>
    <scope>NUCLEOTIDE SEQUENCE</scope>
    <source>
        <strain evidence="7">PDD-24b-2</strain>
    </source>
</reference>
<dbReference type="RefSeq" id="XP_052942347.1">
    <property type="nucleotide sequence ID" value="XM_053086233.1"/>
</dbReference>